<dbReference type="PANTHER" id="PTHR43685:SF2">
    <property type="entry name" value="GLYCOSYLTRANSFERASE 2-LIKE DOMAIN-CONTAINING PROTEIN"/>
    <property type="match status" value="1"/>
</dbReference>
<dbReference type="InterPro" id="IPR029044">
    <property type="entry name" value="Nucleotide-diphossugar_trans"/>
</dbReference>
<dbReference type="Pfam" id="PF00535">
    <property type="entry name" value="Glycos_transf_2"/>
    <property type="match status" value="1"/>
</dbReference>
<dbReference type="CDD" id="cd00761">
    <property type="entry name" value="Glyco_tranf_GTA_type"/>
    <property type="match status" value="1"/>
</dbReference>
<evidence type="ECO:0000259" key="1">
    <source>
        <dbReference type="Pfam" id="PF00535"/>
    </source>
</evidence>
<gene>
    <name evidence="2" type="ORF">ACFOLH_00790</name>
</gene>
<accession>A0ABV7WCA2</accession>
<name>A0ABV7WCA2_9MICO</name>
<proteinExistence type="predicted"/>
<dbReference type="Proteomes" id="UP001595685">
    <property type="component" value="Unassembled WGS sequence"/>
</dbReference>
<dbReference type="Gene3D" id="3.90.550.10">
    <property type="entry name" value="Spore Coat Polysaccharide Biosynthesis Protein SpsA, Chain A"/>
    <property type="match status" value="1"/>
</dbReference>
<dbReference type="RefSeq" id="WP_340294259.1">
    <property type="nucleotide sequence ID" value="NZ_JBBEOI010000147.1"/>
</dbReference>
<evidence type="ECO:0000313" key="2">
    <source>
        <dbReference type="EMBL" id="MFC3686873.1"/>
    </source>
</evidence>
<protein>
    <submittedName>
        <fullName evidence="2">Glycosyltransferase family 2 protein</fullName>
    </submittedName>
</protein>
<dbReference type="EMBL" id="JBHRWW010000001">
    <property type="protein sequence ID" value="MFC3686873.1"/>
    <property type="molecule type" value="Genomic_DNA"/>
</dbReference>
<reference evidence="3" key="1">
    <citation type="journal article" date="2019" name="Int. J. Syst. Evol. Microbiol.">
        <title>The Global Catalogue of Microorganisms (GCM) 10K type strain sequencing project: providing services to taxonomists for standard genome sequencing and annotation.</title>
        <authorList>
            <consortium name="The Broad Institute Genomics Platform"/>
            <consortium name="The Broad Institute Genome Sequencing Center for Infectious Disease"/>
            <person name="Wu L."/>
            <person name="Ma J."/>
        </authorList>
    </citation>
    <scope>NUCLEOTIDE SEQUENCE [LARGE SCALE GENOMIC DNA]</scope>
    <source>
        <strain evidence="3">NCAIM B.02333</strain>
    </source>
</reference>
<organism evidence="2 3">
    <name type="scientific">Aquipuribacter hungaricus</name>
    <dbReference type="NCBI Taxonomy" id="545624"/>
    <lineage>
        <taxon>Bacteria</taxon>
        <taxon>Bacillati</taxon>
        <taxon>Actinomycetota</taxon>
        <taxon>Actinomycetes</taxon>
        <taxon>Micrococcales</taxon>
        <taxon>Intrasporangiaceae</taxon>
        <taxon>Aquipuribacter</taxon>
    </lineage>
</organism>
<sequence length="314" mass="34005">MDPSGTGAPASPPVTVVVATRDRPQLVVRAVESVLAQRYDGEVECVVVFDQSEPHPLDVPSAAAPGRRLVVTRNDARTPGLAGARNTGILAATGEVVGFLDDDDEWLPGKLQAQLALWQEHPDAVAVATGIVIRNDDGDHPRPAPARATFADFLRSRIIAVNPCTVLVRREDLLGRVGLVDEGIPGSYGEDYEWLLRATRHGDVVSLPEPYARINWNRPSFFVGRWEGIVAGLTYLLGVVPEFDQDPRGRARIEGQLAFASAALGRRREALGYARRALRHRPLDPRALASVPVGLGLVRPDRLVAAVQRTGRGL</sequence>
<evidence type="ECO:0000313" key="3">
    <source>
        <dbReference type="Proteomes" id="UP001595685"/>
    </source>
</evidence>
<comment type="caution">
    <text evidence="2">The sequence shown here is derived from an EMBL/GenBank/DDBJ whole genome shotgun (WGS) entry which is preliminary data.</text>
</comment>
<dbReference type="SUPFAM" id="SSF53448">
    <property type="entry name" value="Nucleotide-diphospho-sugar transferases"/>
    <property type="match status" value="1"/>
</dbReference>
<keyword evidence="3" id="KW-1185">Reference proteome</keyword>
<feature type="domain" description="Glycosyltransferase 2-like" evidence="1">
    <location>
        <begin position="15"/>
        <end position="143"/>
    </location>
</feature>
<dbReference type="InterPro" id="IPR050834">
    <property type="entry name" value="Glycosyltransf_2"/>
</dbReference>
<dbReference type="PANTHER" id="PTHR43685">
    <property type="entry name" value="GLYCOSYLTRANSFERASE"/>
    <property type="match status" value="1"/>
</dbReference>
<dbReference type="InterPro" id="IPR001173">
    <property type="entry name" value="Glyco_trans_2-like"/>
</dbReference>